<dbReference type="CTD" id="35267"/>
<keyword evidence="8" id="KW-1185">Reference proteome</keyword>
<dbReference type="Gene3D" id="1.10.555.10">
    <property type="entry name" value="Rho GTPase activation protein"/>
    <property type="match status" value="1"/>
</dbReference>
<feature type="region of interest" description="Disordered" evidence="5">
    <location>
        <begin position="1784"/>
        <end position="1826"/>
    </location>
</feature>
<dbReference type="InterPro" id="IPR036028">
    <property type="entry name" value="SH3-like_dom_sf"/>
</dbReference>
<dbReference type="FunFam" id="1.10.555.10:FF:000002">
    <property type="entry name" value="rho GTPase-activating protein 32 isoform X1"/>
    <property type="match status" value="1"/>
</dbReference>
<proteinExistence type="inferred from homology"/>
<evidence type="ECO:0000256" key="2">
    <source>
        <dbReference type="ARBA" id="ARBA00022443"/>
    </source>
</evidence>
<dbReference type="GO" id="GO:0007264">
    <property type="term" value="P:small GTPase-mediated signal transduction"/>
    <property type="evidence" value="ECO:0007669"/>
    <property type="project" value="TreeGrafter"/>
</dbReference>
<dbReference type="PROSITE" id="PS50238">
    <property type="entry name" value="RHOGAP"/>
    <property type="match status" value="1"/>
</dbReference>
<gene>
    <name evidence="9" type="primary">LOC113217746</name>
</gene>
<feature type="compositionally biased region" description="Polar residues" evidence="5">
    <location>
        <begin position="722"/>
        <end position="737"/>
    </location>
</feature>
<feature type="compositionally biased region" description="Polar residues" evidence="5">
    <location>
        <begin position="1925"/>
        <end position="1942"/>
    </location>
</feature>
<dbReference type="SUPFAM" id="SSF48350">
    <property type="entry name" value="GTPase activation domain, GAP"/>
    <property type="match status" value="1"/>
</dbReference>
<feature type="compositionally biased region" description="Low complexity" evidence="5">
    <location>
        <begin position="1802"/>
        <end position="1813"/>
    </location>
</feature>
<keyword evidence="3" id="KW-0343">GTPase activation</keyword>
<feature type="compositionally biased region" description="Basic and acidic residues" evidence="5">
    <location>
        <begin position="1610"/>
        <end position="1623"/>
    </location>
</feature>
<feature type="compositionally biased region" description="Polar residues" evidence="5">
    <location>
        <begin position="1950"/>
        <end position="1961"/>
    </location>
</feature>
<feature type="region of interest" description="Disordered" evidence="5">
    <location>
        <begin position="1910"/>
        <end position="1963"/>
    </location>
</feature>
<name>A0A9C6U2R8_FRAOC</name>
<feature type="region of interest" description="Disordered" evidence="5">
    <location>
        <begin position="1555"/>
        <end position="1578"/>
    </location>
</feature>
<dbReference type="Proteomes" id="UP000504606">
    <property type="component" value="Unplaced"/>
</dbReference>
<feature type="region of interest" description="Disordered" evidence="5">
    <location>
        <begin position="790"/>
        <end position="809"/>
    </location>
</feature>
<reference evidence="9" key="1">
    <citation type="submission" date="2025-08" db="UniProtKB">
        <authorList>
            <consortium name="RefSeq"/>
        </authorList>
    </citation>
    <scope>IDENTIFICATION</scope>
    <source>
        <tissue evidence="9">Whole organism</tissue>
    </source>
</reference>
<dbReference type="Gene3D" id="2.30.30.40">
    <property type="entry name" value="SH3 Domains"/>
    <property type="match status" value="1"/>
</dbReference>
<dbReference type="OrthoDB" id="5873004at2759"/>
<dbReference type="InterPro" id="IPR008936">
    <property type="entry name" value="Rho_GTPase_activation_prot"/>
</dbReference>
<feature type="region of interest" description="Disordered" evidence="5">
    <location>
        <begin position="1664"/>
        <end position="1718"/>
    </location>
</feature>
<feature type="domain" description="SH3" evidence="6">
    <location>
        <begin position="227"/>
        <end position="292"/>
    </location>
</feature>
<dbReference type="GO" id="GO:0005096">
    <property type="term" value="F:GTPase activator activity"/>
    <property type="evidence" value="ECO:0007669"/>
    <property type="project" value="UniProtKB-KW"/>
</dbReference>
<dbReference type="SUPFAM" id="SSF64268">
    <property type="entry name" value="PX domain"/>
    <property type="match status" value="1"/>
</dbReference>
<evidence type="ECO:0000259" key="6">
    <source>
        <dbReference type="PROSITE" id="PS50002"/>
    </source>
</evidence>
<dbReference type="Gene3D" id="3.30.1520.10">
    <property type="entry name" value="Phox-like domain"/>
    <property type="match status" value="1"/>
</dbReference>
<organism evidence="8 9">
    <name type="scientific">Frankliniella occidentalis</name>
    <name type="common">Western flower thrips</name>
    <name type="synonym">Euthrips occidentalis</name>
    <dbReference type="NCBI Taxonomy" id="133901"/>
    <lineage>
        <taxon>Eukaryota</taxon>
        <taxon>Metazoa</taxon>
        <taxon>Ecdysozoa</taxon>
        <taxon>Arthropoda</taxon>
        <taxon>Hexapoda</taxon>
        <taxon>Insecta</taxon>
        <taxon>Pterygota</taxon>
        <taxon>Neoptera</taxon>
        <taxon>Paraneoptera</taxon>
        <taxon>Thysanoptera</taxon>
        <taxon>Terebrantia</taxon>
        <taxon>Thripoidea</taxon>
        <taxon>Thripidae</taxon>
        <taxon>Frankliniella</taxon>
    </lineage>
</organism>
<dbReference type="FunFam" id="2.30.30.40:FF:000298">
    <property type="entry name" value="Rho GTPase-activating protein"/>
    <property type="match status" value="1"/>
</dbReference>
<dbReference type="InterPro" id="IPR001452">
    <property type="entry name" value="SH3_domain"/>
</dbReference>
<accession>A0A9C6U2R8</accession>
<dbReference type="Pfam" id="PF00018">
    <property type="entry name" value="SH3_1"/>
    <property type="match status" value="1"/>
</dbReference>
<dbReference type="GeneID" id="113217746"/>
<evidence type="ECO:0000256" key="3">
    <source>
        <dbReference type="ARBA" id="ARBA00022468"/>
    </source>
</evidence>
<dbReference type="RefSeq" id="XP_052121989.1">
    <property type="nucleotide sequence ID" value="XM_052266029.1"/>
</dbReference>
<dbReference type="InterPro" id="IPR036871">
    <property type="entry name" value="PX_dom_sf"/>
</dbReference>
<dbReference type="SMART" id="SM00324">
    <property type="entry name" value="RhoGAP"/>
    <property type="match status" value="1"/>
</dbReference>
<protein>
    <submittedName>
        <fullName evidence="9">GTPase-activating protein CdGAPr isoform X1</fullName>
    </submittedName>
</protein>
<dbReference type="PROSITE" id="PS50002">
    <property type="entry name" value="SH3"/>
    <property type="match status" value="1"/>
</dbReference>
<feature type="compositionally biased region" description="Low complexity" evidence="5">
    <location>
        <begin position="661"/>
        <end position="681"/>
    </location>
</feature>
<feature type="compositionally biased region" description="Polar residues" evidence="5">
    <location>
        <begin position="756"/>
        <end position="770"/>
    </location>
</feature>
<dbReference type="Pfam" id="PF00620">
    <property type="entry name" value="RhoGAP"/>
    <property type="match status" value="1"/>
</dbReference>
<dbReference type="CDD" id="cd11835">
    <property type="entry name" value="SH3_ARHGAP32_33"/>
    <property type="match status" value="1"/>
</dbReference>
<dbReference type="SUPFAM" id="SSF50044">
    <property type="entry name" value="SH3-domain"/>
    <property type="match status" value="1"/>
</dbReference>
<evidence type="ECO:0000313" key="9">
    <source>
        <dbReference type="RefSeq" id="XP_052121989.1"/>
    </source>
</evidence>
<comment type="similarity">
    <text evidence="1">Belongs to the PX domain-containing GAP family.</text>
</comment>
<evidence type="ECO:0000259" key="7">
    <source>
        <dbReference type="PROSITE" id="PS50238"/>
    </source>
</evidence>
<evidence type="ECO:0000256" key="1">
    <source>
        <dbReference type="ARBA" id="ARBA00008795"/>
    </source>
</evidence>
<feature type="compositionally biased region" description="Low complexity" evidence="5">
    <location>
        <begin position="1981"/>
        <end position="1999"/>
    </location>
</feature>
<dbReference type="PANTHER" id="PTHR15729">
    <property type="entry name" value="CDC42 GTPASE-ACTIVATING PROTEIN"/>
    <property type="match status" value="1"/>
</dbReference>
<dbReference type="InterPro" id="IPR000198">
    <property type="entry name" value="RhoGAP_dom"/>
</dbReference>
<sequence length="2005" mass="219632">MRRVLSGCQASLGLDWNCTCVQKVPGEAADMDSSRSSIRVHHTQHAALTGALGKVGSHSPPVIAAARSEGRSPRFPKLDECAHFHYEHVELGTLQITVISDQDLSLGSRLHGDDVENQSFAVQVASQGKSWLLRRTYQNFRSLDTQLHRCIYDRKFSALPELPPEDNLSIPTGQDHEEAVQNILADYLNRFSLIAGNLINCGPVLSWFELDNRGRRLLVPDNDSCPINTPAVAAAYSVKRYSAQAQDEISFEVGDMISVIDMPPPEESVWWRGKRGFEVGFFPSDCVALIGDKVPRNLQLSAGSSAPNSPRDMMLACQPSKPVLRKHGKLISFFRSFILSRPSRRRLKQSGILKERVFGCDLGEHLLNSGHDIPMVLKCCSEFIETHGIVDGIYRLSGVTSNIQKLRNAFDEDRVPGLYEDEAILQDIHSVASLLKMYFRELPNPLCTYQLYHQFVGAVQNKDGLTRDGPDENRDGTRLMLMRDAVQKLPPPHYRTLQYLVKHLARVAEHGHQTGMTPRNVAIVWAPNLLRCKALEVGGVAALQGVGVQAVVTEFLICYADLIFCDRLPPLSIPMQQATPKRSRPKSLAISTPTKLLSLEEARTRALLSAAGKTDQDYIEVGGGPSSLPAKYHTVIDLPSRKRSGSKRSPLGWKSFFSKAGRSSSGGSTHSSRKAQQQQQQLKPQRKTSTPSAINFCTEKAVTEADVAPGRRRLRPVKSAESLASGNNSSRNSTALSHGSDAVGQSCLTPGGGSHPGSQAVSPSDGQSQPKAGHNRSVSHDSYFDHLAETPSMSRRASSRLHEEEGFSSSLDLSEIQLNFELEESEMRIFSEDETLLSTFDSASVMSQGSPHTHNSNVIPRDRHARNSVGVGKRLTPHGVPHLARPEDTLSGGCASLDPSPKKQKTSGNSNCDYTANILDSCKRSRLEEQLTNSSAELRYIDSQSPEQIPAQQQVLVHAEVHQSNNATNSSASSNGTYGVLASTSSSLAEAPTSDTESVTLLSSGLTTPDTPVQLYRPLREDGESSGSGVGSTPDYENVMTSASKLSPLEPKYEQLIATPSPSQDFRSYDNIPVPKPRFQTPRTPYENVQREFLAAELNASKVNEIELKDQHCTKSPYENLQREFIINSDLNQASSPPASSSPSLSAGTTAVRHLESSGDEDTLEISQDNFSLDLNAGFEHIYTEIMSGNETHAEDADSGTMMIEPCDTDQINEVSVNVYSEQSAPTLPVHNQNVYQNVPSVSQALHPGCRAEDDVYEDFAFENSIVDSDILQNSGHEAPLFDVKQLKTAPLDPNVVYQQVKYLRRSIHEVNALLEDSSNAEESLMPENEVEADQITQAGEALKHNFSSYGEVENESKVVAMQEKCPETHFDCSPIDTCYELDTVTNVSNSNQFPEVQAFEPAEDEIEMAAQEKCSDNESVQNVDLLFTSCDSENNLPPVKPFPPSVLPSHDSVSPQKTLEACVFPTLPPGVASLQEPAEASEFPIHCDKAANLGESLTSASDCASSQASPVLESPLPDSSLPDALNVATESRRRFESEIGRELVRERRMTQELQEVRATKTSPHGSPAHKPDQGNKSSVKELLSRFELTQMDLESSGLAPTSPLPLSSRKSDPHPKPSEKIDITSATLPPCLRARAARIARTKLNTSTNLSASLDEDHFLLSGGSKGEGRALIRTQTEPDVNTENRSVEENELTNSSSVSKAVENESAIFSQDDDPQRRERIERYKEERRSFLRKKYRSESFRNEQDDTLARLKQKAVCKGGLPGVSPVDMPKDITMDLDNIRQQKSNTSERLPVEKISSKDSSPVKSTSKTKSGRTVASPTSPEPITCVTVRQRIVTPDKVSLKGCESPLSPNSPRTEHKKFGFSPEKIPVSKGSPERKFPEKTRIPVSVDLAHVERRPAQLVLVQRSSLPVASSERRMSAGNKVSSPDSNFPISLSSSGDIKRRASVESNSSQRSPIKSPSYCIRDMAALFEAKENTSRSATSTTASKSTSSSSAKNFVSSV</sequence>
<evidence type="ECO:0000256" key="5">
    <source>
        <dbReference type="SAM" id="MobiDB-lite"/>
    </source>
</evidence>
<feature type="region of interest" description="Disordered" evidence="5">
    <location>
        <begin position="1844"/>
        <end position="1882"/>
    </location>
</feature>
<feature type="compositionally biased region" description="Polar residues" evidence="5">
    <location>
        <begin position="988"/>
        <end position="1011"/>
    </location>
</feature>
<feature type="region of interest" description="Disordered" evidence="5">
    <location>
        <begin position="1596"/>
        <end position="1628"/>
    </location>
</feature>
<dbReference type="PANTHER" id="PTHR15729:SF10">
    <property type="entry name" value="GTPASE-ACTIVATING PROTEIN CDGAPR"/>
    <property type="match status" value="1"/>
</dbReference>
<keyword evidence="2 4" id="KW-0728">SH3 domain</keyword>
<feature type="region of interest" description="Disordered" evidence="5">
    <location>
        <begin position="873"/>
        <end position="911"/>
    </location>
</feature>
<evidence type="ECO:0000256" key="4">
    <source>
        <dbReference type="PROSITE-ProRule" id="PRU00192"/>
    </source>
</evidence>
<feature type="compositionally biased region" description="Polar residues" evidence="5">
    <location>
        <begin position="1675"/>
        <end position="1686"/>
    </location>
</feature>
<evidence type="ECO:0000313" key="8">
    <source>
        <dbReference type="Proteomes" id="UP000504606"/>
    </source>
</evidence>
<dbReference type="GO" id="GO:0035091">
    <property type="term" value="F:phosphatidylinositol binding"/>
    <property type="evidence" value="ECO:0007669"/>
    <property type="project" value="InterPro"/>
</dbReference>
<dbReference type="SMART" id="SM00326">
    <property type="entry name" value="SH3"/>
    <property type="match status" value="1"/>
</dbReference>
<feature type="domain" description="Rho-GAP" evidence="7">
    <location>
        <begin position="360"/>
        <end position="564"/>
    </location>
</feature>
<dbReference type="InterPro" id="IPR051576">
    <property type="entry name" value="PX-Rho_GAP"/>
</dbReference>
<feature type="region of interest" description="Disordered" evidence="5">
    <location>
        <begin position="639"/>
        <end position="778"/>
    </location>
</feature>
<feature type="region of interest" description="Disordered" evidence="5">
    <location>
        <begin position="1977"/>
        <end position="2005"/>
    </location>
</feature>
<feature type="region of interest" description="Disordered" evidence="5">
    <location>
        <begin position="988"/>
        <end position="1038"/>
    </location>
</feature>